<dbReference type="InterPro" id="IPR019410">
    <property type="entry name" value="Methyltransf_16"/>
</dbReference>
<dbReference type="EMBL" id="KQ965789">
    <property type="protein sequence ID" value="KXS12352.1"/>
    <property type="molecule type" value="Genomic_DNA"/>
</dbReference>
<dbReference type="GO" id="GO:0032991">
    <property type="term" value="C:protein-containing complex"/>
    <property type="evidence" value="ECO:0007669"/>
    <property type="project" value="TreeGrafter"/>
</dbReference>
<keyword evidence="2" id="KW-1185">Reference proteome</keyword>
<dbReference type="STRING" id="1344416.A0A139A6C2"/>
<dbReference type="PANTHER" id="PTHR14614">
    <property type="entry name" value="HEPATOCELLULAR CARCINOMA-ASSOCIATED ANTIGEN"/>
    <property type="match status" value="1"/>
</dbReference>
<evidence type="ECO:0000313" key="1">
    <source>
        <dbReference type="EMBL" id="KXS12352.1"/>
    </source>
</evidence>
<dbReference type="GO" id="GO:0005829">
    <property type="term" value="C:cytosol"/>
    <property type="evidence" value="ECO:0007669"/>
    <property type="project" value="TreeGrafter"/>
</dbReference>
<evidence type="ECO:0000313" key="2">
    <source>
        <dbReference type="Proteomes" id="UP000070544"/>
    </source>
</evidence>
<organism evidence="1 2">
    <name type="scientific">Gonapodya prolifera (strain JEL478)</name>
    <name type="common">Monoblepharis prolifera</name>
    <dbReference type="NCBI Taxonomy" id="1344416"/>
    <lineage>
        <taxon>Eukaryota</taxon>
        <taxon>Fungi</taxon>
        <taxon>Fungi incertae sedis</taxon>
        <taxon>Chytridiomycota</taxon>
        <taxon>Chytridiomycota incertae sedis</taxon>
        <taxon>Monoblepharidomycetes</taxon>
        <taxon>Monoblepharidales</taxon>
        <taxon>Gonapodyaceae</taxon>
        <taxon>Gonapodya</taxon>
    </lineage>
</organism>
<dbReference type="Pfam" id="PF10294">
    <property type="entry name" value="Methyltransf_16"/>
    <property type="match status" value="1"/>
</dbReference>
<dbReference type="Proteomes" id="UP000070544">
    <property type="component" value="Unassembled WGS sequence"/>
</dbReference>
<name>A0A139A6C2_GONPJ</name>
<dbReference type="OrthoDB" id="413520at2759"/>
<evidence type="ECO:0008006" key="3">
    <source>
        <dbReference type="Google" id="ProtNLM"/>
    </source>
</evidence>
<sequence length="277" mass="30501">METSTTQRIPGTSLTIELYEDLEGRLFRPPNGTSDHDQTKLEARIAGKVWEAAPALACLNHINHSENSFSSYTVHDHEPFRILELGAGTGYLGLAIAKLLEDLQNSNTLGTAPLRDVEVVLTDLDAAIPLLQRNFETNFPSATFAVVNIPSNGKLTVRAASLAWSSAIPTWCSSVRWDLVVGSDLVYWPRLHGPLKDTVLSNSSMITNASSAEVPPPILLASKLLSATKEDGFFDGLGNGYREREITLLEARWKGPQVTEKQFDETVEGWRIMQIEL</sequence>
<protein>
    <recommendedName>
        <fullName evidence="3">S-adenosyl-L-methionine-dependent methyltransferase</fullName>
    </recommendedName>
</protein>
<dbReference type="PANTHER" id="PTHR14614:SF161">
    <property type="match status" value="1"/>
</dbReference>
<reference evidence="1 2" key="1">
    <citation type="journal article" date="2015" name="Genome Biol. Evol.">
        <title>Phylogenomic analyses indicate that early fungi evolved digesting cell walls of algal ancestors of land plants.</title>
        <authorList>
            <person name="Chang Y."/>
            <person name="Wang S."/>
            <person name="Sekimoto S."/>
            <person name="Aerts A.L."/>
            <person name="Choi C."/>
            <person name="Clum A."/>
            <person name="LaButti K.M."/>
            <person name="Lindquist E.A."/>
            <person name="Yee Ngan C."/>
            <person name="Ohm R.A."/>
            <person name="Salamov A.A."/>
            <person name="Grigoriev I.V."/>
            <person name="Spatafora J.W."/>
            <person name="Berbee M.L."/>
        </authorList>
    </citation>
    <scope>NUCLEOTIDE SEQUENCE [LARGE SCALE GENOMIC DNA]</scope>
    <source>
        <strain evidence="1 2">JEL478</strain>
    </source>
</reference>
<accession>A0A139A6C2</accession>
<dbReference type="AlphaFoldDB" id="A0A139A6C2"/>
<gene>
    <name evidence="1" type="ORF">M427DRAFT_59678</name>
</gene>
<dbReference type="InterPro" id="IPR029063">
    <property type="entry name" value="SAM-dependent_MTases_sf"/>
</dbReference>
<dbReference type="SUPFAM" id="SSF53335">
    <property type="entry name" value="S-adenosyl-L-methionine-dependent methyltransferases"/>
    <property type="match status" value="1"/>
</dbReference>
<dbReference type="Gene3D" id="3.40.50.150">
    <property type="entry name" value="Vaccinia Virus protein VP39"/>
    <property type="match status" value="1"/>
</dbReference>
<proteinExistence type="predicted"/>